<dbReference type="EMBL" id="RXHU01000038">
    <property type="protein sequence ID" value="RTE09125.1"/>
    <property type="molecule type" value="Genomic_DNA"/>
</dbReference>
<dbReference type="RefSeq" id="WP_126141832.1">
    <property type="nucleotide sequence ID" value="NZ_RXHU01000038.1"/>
</dbReference>
<accession>A0A430JDQ9</accession>
<evidence type="ECO:0000313" key="3">
    <source>
        <dbReference type="Proteomes" id="UP000276128"/>
    </source>
</evidence>
<dbReference type="Proteomes" id="UP000276128">
    <property type="component" value="Unassembled WGS sequence"/>
</dbReference>
<evidence type="ECO:0000313" key="2">
    <source>
        <dbReference type="EMBL" id="RTE09125.1"/>
    </source>
</evidence>
<sequence length="327" mass="37023">MSIQHTFGTGRIMEPIYQFQTEAHPVEMDLFRSKPVRRLQFLHHFGAAALCTPLTHSRLEHTVGVWSLTAHFCPEDLPLRIAAIVHDIGHLPFSHAVERTLRFNHHRHTEQFILQGEVAEILTNYGFKPSNIVDILKKESPLKNPTSILGLDHLDTYLRDTYRAGKQLQPPSELIRRLHLRGYLLEAQDDEAAAALAHYIVEGHRLQLEPQHVAMDALLAKAVTHHCEAQPEMKRHLPFLMDHELLHALMHSRNGIAQETIRVLMFEPHRIQIGSQPVPGSIEASFGSVPKKQPLLREKPAAEASFQVAVKLAELESLAGTYFFSIA</sequence>
<dbReference type="PANTHER" id="PTHR11373">
    <property type="entry name" value="DEOXYNUCLEOSIDE TRIPHOSPHATE TRIPHOSPHOHYDROLASE"/>
    <property type="match status" value="1"/>
</dbReference>
<dbReference type="SMART" id="SM00471">
    <property type="entry name" value="HDc"/>
    <property type="match status" value="1"/>
</dbReference>
<dbReference type="InterPro" id="IPR003607">
    <property type="entry name" value="HD/PDEase_dom"/>
</dbReference>
<feature type="domain" description="HD/PDEase" evidence="1">
    <location>
        <begin position="54"/>
        <end position="166"/>
    </location>
</feature>
<dbReference type="SUPFAM" id="SSF109604">
    <property type="entry name" value="HD-domain/PDEase-like"/>
    <property type="match status" value="1"/>
</dbReference>
<organism evidence="2 3">
    <name type="scientific">Paenibacillus whitsoniae</name>
    <dbReference type="NCBI Taxonomy" id="2496558"/>
    <lineage>
        <taxon>Bacteria</taxon>
        <taxon>Bacillati</taxon>
        <taxon>Bacillota</taxon>
        <taxon>Bacilli</taxon>
        <taxon>Bacillales</taxon>
        <taxon>Paenibacillaceae</taxon>
        <taxon>Paenibacillus</taxon>
    </lineage>
</organism>
<dbReference type="CDD" id="cd00077">
    <property type="entry name" value="HDc"/>
    <property type="match status" value="1"/>
</dbReference>
<dbReference type="GO" id="GO:0008832">
    <property type="term" value="F:dGTPase activity"/>
    <property type="evidence" value="ECO:0007669"/>
    <property type="project" value="TreeGrafter"/>
</dbReference>
<dbReference type="Gene3D" id="1.10.3210.10">
    <property type="entry name" value="Hypothetical protein af1432"/>
    <property type="match status" value="1"/>
</dbReference>
<dbReference type="InterPro" id="IPR006674">
    <property type="entry name" value="HD_domain"/>
</dbReference>
<dbReference type="InterPro" id="IPR050135">
    <property type="entry name" value="dGTPase-like"/>
</dbReference>
<name>A0A430JDQ9_9BACL</name>
<evidence type="ECO:0000259" key="1">
    <source>
        <dbReference type="SMART" id="SM00471"/>
    </source>
</evidence>
<dbReference type="GO" id="GO:0006203">
    <property type="term" value="P:dGTP catabolic process"/>
    <property type="evidence" value="ECO:0007669"/>
    <property type="project" value="TreeGrafter"/>
</dbReference>
<dbReference type="Pfam" id="PF01966">
    <property type="entry name" value="HD"/>
    <property type="match status" value="1"/>
</dbReference>
<gene>
    <name evidence="2" type="ORF">EJQ19_13880</name>
</gene>
<protein>
    <submittedName>
        <fullName evidence="2">HD domain-containing protein</fullName>
    </submittedName>
</protein>
<keyword evidence="3" id="KW-1185">Reference proteome</keyword>
<dbReference type="PANTHER" id="PTHR11373:SF4">
    <property type="entry name" value="DEOXYNUCLEOSIDE TRIPHOSPHATE TRIPHOSPHOHYDROLASE SAMHD1"/>
    <property type="match status" value="1"/>
</dbReference>
<reference evidence="2 3" key="1">
    <citation type="submission" date="2018-12" db="EMBL/GenBank/DDBJ databases">
        <title>Bacillus ochoae sp. nov., Paenibacillus whitsoniae sp. nov., Paenibacillus spiritus sp. nov. Isolated from the Mars Exploration Rover during spacecraft assembly.</title>
        <authorList>
            <person name="Seuylemezian A."/>
            <person name="Vaishampayan P."/>
        </authorList>
    </citation>
    <scope>NUCLEOTIDE SEQUENCE [LARGE SCALE GENOMIC DNA]</scope>
    <source>
        <strain evidence="2 3">MER 54</strain>
    </source>
</reference>
<comment type="caution">
    <text evidence="2">The sequence shown here is derived from an EMBL/GenBank/DDBJ whole genome shotgun (WGS) entry which is preliminary data.</text>
</comment>
<dbReference type="AlphaFoldDB" id="A0A430JDQ9"/>
<dbReference type="OrthoDB" id="9803619at2"/>
<proteinExistence type="predicted"/>